<dbReference type="Proteomes" id="UP000515971">
    <property type="component" value="Chromosome"/>
</dbReference>
<keyword evidence="3" id="KW-1185">Reference proteome</keyword>
<feature type="domain" description="Ice-binding protein C-terminal" evidence="1">
    <location>
        <begin position="136"/>
        <end position="160"/>
    </location>
</feature>
<accession>A0A7G9SJ61</accession>
<evidence type="ECO:0000313" key="2">
    <source>
        <dbReference type="EMBL" id="QNN67886.1"/>
    </source>
</evidence>
<dbReference type="EMBL" id="CP060718">
    <property type="protein sequence ID" value="QNN67886.1"/>
    <property type="molecule type" value="Genomic_DNA"/>
</dbReference>
<evidence type="ECO:0000313" key="3">
    <source>
        <dbReference type="Proteomes" id="UP000515971"/>
    </source>
</evidence>
<dbReference type="NCBIfam" id="TIGR02595">
    <property type="entry name" value="PEP_CTERM"/>
    <property type="match status" value="1"/>
</dbReference>
<dbReference type="KEGG" id="slut:H9L13_02895"/>
<dbReference type="NCBIfam" id="NF035944">
    <property type="entry name" value="PEPxxWA-CTERM"/>
    <property type="match status" value="1"/>
</dbReference>
<name>A0A7G9SJ61_9SPHN</name>
<dbReference type="InterPro" id="IPR013424">
    <property type="entry name" value="Ice-binding_C"/>
</dbReference>
<proteinExistence type="predicted"/>
<dbReference type="AlphaFoldDB" id="A0A7G9SJ61"/>
<dbReference type="Pfam" id="PF07589">
    <property type="entry name" value="PEP-CTERM"/>
    <property type="match status" value="1"/>
</dbReference>
<sequence>MISSITAALTRAAPQGVDYGIRFTNANFDSTSQYTQPTFGITSSIAYMLNSPLMFTADTAFTSIAFDAFFFGVGNVVNVWSGANGTGTLLASQTFGQNCTPTCLQTSYSMFFANALSVTISPNANGTGLDNLRIGSVPEPATWAMMLLGFGAIGYRIRRRRRVHILAGA</sequence>
<protein>
    <submittedName>
        <fullName evidence="2">PEPxxWA-CTERM sorting domain-containing protein</fullName>
    </submittedName>
</protein>
<organism evidence="2 3">
    <name type="scientific">Sphingomonas lutea</name>
    <dbReference type="NCBI Taxonomy" id="1045317"/>
    <lineage>
        <taxon>Bacteria</taxon>
        <taxon>Pseudomonadati</taxon>
        <taxon>Pseudomonadota</taxon>
        <taxon>Alphaproteobacteria</taxon>
        <taxon>Sphingomonadales</taxon>
        <taxon>Sphingomonadaceae</taxon>
        <taxon>Sphingomonas</taxon>
    </lineage>
</organism>
<evidence type="ECO:0000259" key="1">
    <source>
        <dbReference type="Pfam" id="PF07589"/>
    </source>
</evidence>
<reference evidence="2 3" key="1">
    <citation type="submission" date="2020-08" db="EMBL/GenBank/DDBJ databases">
        <title>Genome sequence of Sphingomonas lutea KCTC 23642T.</title>
        <authorList>
            <person name="Hyun D.-W."/>
            <person name="Bae J.-W."/>
        </authorList>
    </citation>
    <scope>NUCLEOTIDE SEQUENCE [LARGE SCALE GENOMIC DNA]</scope>
    <source>
        <strain evidence="2 3">KCTC 23642</strain>
    </source>
</reference>
<gene>
    <name evidence="2" type="ORF">H9L13_02895</name>
</gene>